<dbReference type="GO" id="GO:0005634">
    <property type="term" value="C:nucleus"/>
    <property type="evidence" value="ECO:0007669"/>
    <property type="project" value="TreeGrafter"/>
</dbReference>
<dbReference type="SMART" id="SM00582">
    <property type="entry name" value="RPR"/>
    <property type="match status" value="1"/>
</dbReference>
<proteinExistence type="predicted"/>
<dbReference type="Proteomes" id="UP000318582">
    <property type="component" value="Unassembled WGS sequence"/>
</dbReference>
<keyword evidence="8" id="KW-1185">Reference proteome</keyword>
<evidence type="ECO:0000313" key="8">
    <source>
        <dbReference type="Proteomes" id="UP000318582"/>
    </source>
</evidence>
<evidence type="ECO:0000259" key="5">
    <source>
        <dbReference type="PROSITE" id="PS50128"/>
    </source>
</evidence>
<feature type="compositionally biased region" description="Basic and acidic residues" evidence="3">
    <location>
        <begin position="480"/>
        <end position="492"/>
    </location>
</feature>
<accession>A0A507E351</accession>
<dbReference type="EMBL" id="QEAQ01000051">
    <property type="protein sequence ID" value="TPX57530.1"/>
    <property type="molecule type" value="Genomic_DNA"/>
</dbReference>
<dbReference type="Pfam" id="PF01805">
    <property type="entry name" value="Surp"/>
    <property type="match status" value="1"/>
</dbReference>
<dbReference type="InterPro" id="IPR006569">
    <property type="entry name" value="CID_dom"/>
</dbReference>
<dbReference type="InterPro" id="IPR012677">
    <property type="entry name" value="Nucleotide-bd_a/b_plait_sf"/>
</dbReference>
<dbReference type="AlphaFoldDB" id="A0A507E351"/>
<dbReference type="SUPFAM" id="SSF109905">
    <property type="entry name" value="Surp module (SWAP domain)"/>
    <property type="match status" value="1"/>
</dbReference>
<feature type="domain" description="SURP motif" evidence="5">
    <location>
        <begin position="385"/>
        <end position="428"/>
    </location>
</feature>
<feature type="compositionally biased region" description="Acidic residues" evidence="3">
    <location>
        <begin position="783"/>
        <end position="796"/>
    </location>
</feature>
<dbReference type="PANTHER" id="PTHR23140:SF0">
    <property type="entry name" value="U2 SNRNP-ASSOCIATED SURP MOTIF-CONTAINING PROTEIN"/>
    <property type="match status" value="1"/>
</dbReference>
<keyword evidence="1 2" id="KW-0694">RNA-binding</keyword>
<feature type="region of interest" description="Disordered" evidence="3">
    <location>
        <begin position="1"/>
        <end position="27"/>
    </location>
</feature>
<dbReference type="STRING" id="109895.A0A507E351"/>
<dbReference type="PANTHER" id="PTHR23140">
    <property type="entry name" value="RNA PROCESSING PROTEIN LD23810P"/>
    <property type="match status" value="1"/>
</dbReference>
<dbReference type="GO" id="GO:0006396">
    <property type="term" value="P:RNA processing"/>
    <property type="evidence" value="ECO:0007669"/>
    <property type="project" value="InterPro"/>
</dbReference>
<dbReference type="SUPFAM" id="SSF48464">
    <property type="entry name" value="ENTH/VHS domain"/>
    <property type="match status" value="1"/>
</dbReference>
<gene>
    <name evidence="7" type="ORF">PhCBS80983_g03784</name>
</gene>
<dbReference type="InterPro" id="IPR000504">
    <property type="entry name" value="RRM_dom"/>
</dbReference>
<organism evidence="7 8">
    <name type="scientific">Powellomyces hirtus</name>
    <dbReference type="NCBI Taxonomy" id="109895"/>
    <lineage>
        <taxon>Eukaryota</taxon>
        <taxon>Fungi</taxon>
        <taxon>Fungi incertae sedis</taxon>
        <taxon>Chytridiomycota</taxon>
        <taxon>Chytridiomycota incertae sedis</taxon>
        <taxon>Chytridiomycetes</taxon>
        <taxon>Spizellomycetales</taxon>
        <taxon>Powellomycetaceae</taxon>
        <taxon>Powellomyces</taxon>
    </lineage>
</organism>
<evidence type="ECO:0000256" key="2">
    <source>
        <dbReference type="PROSITE-ProRule" id="PRU00176"/>
    </source>
</evidence>
<evidence type="ECO:0000259" key="4">
    <source>
        <dbReference type="PROSITE" id="PS50102"/>
    </source>
</evidence>
<dbReference type="PROSITE" id="PS50102">
    <property type="entry name" value="RRM"/>
    <property type="match status" value="1"/>
</dbReference>
<comment type="caution">
    <text evidence="7">The sequence shown here is derived from an EMBL/GenBank/DDBJ whole genome shotgun (WGS) entry which is preliminary data.</text>
</comment>
<dbReference type="Gene3D" id="3.30.70.330">
    <property type="match status" value="1"/>
</dbReference>
<dbReference type="GO" id="GO:0003723">
    <property type="term" value="F:RNA binding"/>
    <property type="evidence" value="ECO:0007669"/>
    <property type="project" value="UniProtKB-UniRule"/>
</dbReference>
<dbReference type="SMART" id="SM00648">
    <property type="entry name" value="SWAP"/>
    <property type="match status" value="1"/>
</dbReference>
<dbReference type="InterPro" id="IPR035979">
    <property type="entry name" value="RBD_domain_sf"/>
</dbReference>
<name>A0A507E351_9FUNG</name>
<dbReference type="CDD" id="cd12223">
    <property type="entry name" value="RRM_SR140"/>
    <property type="match status" value="1"/>
</dbReference>
<dbReference type="SUPFAM" id="SSF54928">
    <property type="entry name" value="RNA-binding domain, RBD"/>
    <property type="match status" value="1"/>
</dbReference>
<sequence>MSSDKKGSQQNHKTKLPWGIEKPKPGSIKKITDTKLQAFSVGINKKTPFQKQQEEAALRKKKEEDEAAKVYAEFVASFDNDSSKPKAWVKGGTMIPKAVYDEEDGERSEPAEKTLYKPQPFVKAGAPAFVKAGAPAFAKAEQPFQPPPSKPQMEIEDEHEPTVPKAQRKRNLDMFLQELKREQEERDHRLKSKHARLAGAGGDRAVDSGSLTLRAAFEENPGSHDTGDPETTNLYVGNINPAVDEDLICREFGQYGPIASVKIMWPRTQEEKERNRNCGFVSFMTRDAAAEALRNLDGKNLLGNVLRVGWGKAVMLPSQPFFVLPGAPSETQITGFPFNAQPARSQGGFGAIPPPSVLSKGSSAMTQTSLEVKVVCPTDQAITMCIHRLIERVIKYGPQFEAIVMERERENPMFAFLFHNDSPDHVYYRWKLYSILQGDKTDKWSTEPFQMFDDGAVWIPPEVPFNDELKEDYAFESSSESEHSDSDTERRARGARNHKGVLMRRHRQRFEHMLRKLTLDRTLIGKAMVLTLDHADAADEIISTLCKSLLIPSTPVFPTKIARLYLLSDILHNTSTRIPNVWKFRTGLEKRLEEIFAHLAVVRRSIGRRLRQEQMRRAVCEVLAVWEGWIVYPADFIETLRALFLNDNDADKVDAAKAASLNQVHNENDSAMAQAGNVHSEQDFIASKWTTIGGSNHDNDDREDAKRGDVTFEDSINPGVGGIKFALGPNPPTSTTAIEHSEPRKHSTPGAIAETRVHEEADTTPPLSPHPPRHSAAHPDPIVPEDIDDDHENIFA</sequence>
<feature type="domain" description="RRM" evidence="4">
    <location>
        <begin position="232"/>
        <end position="313"/>
    </location>
</feature>
<evidence type="ECO:0000256" key="1">
    <source>
        <dbReference type="ARBA" id="ARBA00022884"/>
    </source>
</evidence>
<evidence type="ECO:0000313" key="7">
    <source>
        <dbReference type="EMBL" id="TPX57530.1"/>
    </source>
</evidence>
<dbReference type="PROSITE" id="PS50128">
    <property type="entry name" value="SURP"/>
    <property type="match status" value="1"/>
</dbReference>
<protein>
    <recommendedName>
        <fullName evidence="9">U2 snRNP-associated SURP motif-containing protein</fullName>
    </recommendedName>
</protein>
<dbReference type="PROSITE" id="PS51391">
    <property type="entry name" value="CID"/>
    <property type="match status" value="1"/>
</dbReference>
<dbReference type="InterPro" id="IPR035009">
    <property type="entry name" value="SR140_RRM"/>
</dbReference>
<evidence type="ECO:0000259" key="6">
    <source>
        <dbReference type="PROSITE" id="PS51391"/>
    </source>
</evidence>
<dbReference type="Gene3D" id="1.10.10.790">
    <property type="entry name" value="Surp module"/>
    <property type="match status" value="1"/>
</dbReference>
<dbReference type="InterPro" id="IPR000061">
    <property type="entry name" value="Surp"/>
</dbReference>
<dbReference type="InterPro" id="IPR035967">
    <property type="entry name" value="SWAP/Surp_sf"/>
</dbReference>
<dbReference type="Pfam" id="PF00076">
    <property type="entry name" value="RRM_1"/>
    <property type="match status" value="1"/>
</dbReference>
<feature type="domain" description="CID" evidence="6">
    <location>
        <begin position="502"/>
        <end position="648"/>
    </location>
</feature>
<feature type="region of interest" description="Disordered" evidence="3">
    <location>
        <begin position="476"/>
        <end position="498"/>
    </location>
</feature>
<dbReference type="Gene3D" id="1.25.40.90">
    <property type="match status" value="1"/>
</dbReference>
<evidence type="ECO:0000256" key="3">
    <source>
        <dbReference type="SAM" id="MobiDB-lite"/>
    </source>
</evidence>
<evidence type="ECO:0008006" key="9">
    <source>
        <dbReference type="Google" id="ProtNLM"/>
    </source>
</evidence>
<dbReference type="SMART" id="SM00360">
    <property type="entry name" value="RRM"/>
    <property type="match status" value="1"/>
</dbReference>
<dbReference type="InterPro" id="IPR008942">
    <property type="entry name" value="ENTH_VHS"/>
</dbReference>
<feature type="region of interest" description="Disordered" evidence="3">
    <location>
        <begin position="720"/>
        <end position="796"/>
    </location>
</feature>
<dbReference type="InterPro" id="IPR051485">
    <property type="entry name" value="SR-CTD_assoc_factor"/>
</dbReference>
<dbReference type="Pfam" id="PF04818">
    <property type="entry name" value="CID"/>
    <property type="match status" value="1"/>
</dbReference>
<reference evidence="7 8" key="1">
    <citation type="journal article" date="2019" name="Sci. Rep.">
        <title>Comparative genomics of chytrid fungi reveal insights into the obligate biotrophic and pathogenic lifestyle of Synchytrium endobioticum.</title>
        <authorList>
            <person name="van de Vossenberg B.T.L.H."/>
            <person name="Warris S."/>
            <person name="Nguyen H.D.T."/>
            <person name="van Gent-Pelzer M.P.E."/>
            <person name="Joly D.L."/>
            <person name="van de Geest H.C."/>
            <person name="Bonants P.J.M."/>
            <person name="Smith D.S."/>
            <person name="Levesque C.A."/>
            <person name="van der Lee T.A.J."/>
        </authorList>
    </citation>
    <scope>NUCLEOTIDE SEQUENCE [LARGE SCALE GENOMIC DNA]</scope>
    <source>
        <strain evidence="7 8">CBS 809.83</strain>
    </source>
</reference>